<evidence type="ECO:0000256" key="9">
    <source>
        <dbReference type="ARBA" id="ARBA00034078"/>
    </source>
</evidence>
<dbReference type="InterPro" id="IPR001055">
    <property type="entry name" value="Adrenodoxin-like"/>
</dbReference>
<dbReference type="InterPro" id="IPR001041">
    <property type="entry name" value="2Fe-2S_ferredoxin-type"/>
</dbReference>
<organism evidence="11">
    <name type="scientific">Palpitomonas bilix</name>
    <dbReference type="NCBI Taxonomy" id="652834"/>
    <lineage>
        <taxon>Eukaryota</taxon>
        <taxon>Eukaryota incertae sedis</taxon>
    </lineage>
</organism>
<proteinExistence type="inferred from homology"/>
<protein>
    <recommendedName>
        <fullName evidence="2">2Fe-2S ferredoxin</fullName>
    </recommendedName>
</protein>
<dbReference type="GO" id="GO:0005739">
    <property type="term" value="C:mitochondrion"/>
    <property type="evidence" value="ECO:0007669"/>
    <property type="project" value="TreeGrafter"/>
</dbReference>
<evidence type="ECO:0000256" key="4">
    <source>
        <dbReference type="ARBA" id="ARBA00022714"/>
    </source>
</evidence>
<evidence type="ECO:0000256" key="2">
    <source>
        <dbReference type="ARBA" id="ARBA00019395"/>
    </source>
</evidence>
<evidence type="ECO:0000256" key="7">
    <source>
        <dbReference type="ARBA" id="ARBA00023004"/>
    </source>
</evidence>
<dbReference type="Pfam" id="PF00111">
    <property type="entry name" value="Fer2"/>
    <property type="match status" value="1"/>
</dbReference>
<dbReference type="GO" id="GO:0009055">
    <property type="term" value="F:electron transfer activity"/>
    <property type="evidence" value="ECO:0007669"/>
    <property type="project" value="TreeGrafter"/>
</dbReference>
<comment type="similarity">
    <text evidence="1">Belongs to the adrenodoxin/putidaredoxin family.</text>
</comment>
<dbReference type="CDD" id="cd00207">
    <property type="entry name" value="fer2"/>
    <property type="match status" value="1"/>
</dbReference>
<sequence length="165" mass="18075">MLKSGARHVVGVFTALAGRYARDSNMLHRSLHRTAAVRHGADIPADAPDVRVTFVDPDGTRHDVVAKAGMNLLQVAHRHDINMEGACEGSVACSTCHVYVSHEHFDLLDEATEEEDDMLDMAFGLKENSRLGCQVVLSPDLDGLVATLPKATRNFYVDGHKPQHH</sequence>
<evidence type="ECO:0000259" key="10">
    <source>
        <dbReference type="PROSITE" id="PS51085"/>
    </source>
</evidence>
<evidence type="ECO:0000256" key="8">
    <source>
        <dbReference type="ARBA" id="ARBA00023014"/>
    </source>
</evidence>
<evidence type="ECO:0000313" key="11">
    <source>
        <dbReference type="EMBL" id="CAE0254257.1"/>
    </source>
</evidence>
<dbReference type="InterPro" id="IPR036010">
    <property type="entry name" value="2Fe-2S_ferredoxin-like_sf"/>
</dbReference>
<accession>A0A7S3G7E3</accession>
<reference evidence="11" key="1">
    <citation type="submission" date="2021-01" db="EMBL/GenBank/DDBJ databases">
        <authorList>
            <person name="Corre E."/>
            <person name="Pelletier E."/>
            <person name="Niang G."/>
            <person name="Scheremetjew M."/>
            <person name="Finn R."/>
            <person name="Kale V."/>
            <person name="Holt S."/>
            <person name="Cochrane G."/>
            <person name="Meng A."/>
            <person name="Brown T."/>
            <person name="Cohen L."/>
        </authorList>
    </citation>
    <scope>NUCLEOTIDE SEQUENCE</scope>
    <source>
        <strain evidence="11">NIES-2562</strain>
    </source>
</reference>
<keyword evidence="5" id="KW-0479">Metal-binding</keyword>
<comment type="cofactor">
    <cofactor evidence="9">
        <name>[2Fe-2S] cluster</name>
        <dbReference type="ChEBI" id="CHEBI:190135"/>
    </cofactor>
</comment>
<evidence type="ECO:0000256" key="5">
    <source>
        <dbReference type="ARBA" id="ARBA00022723"/>
    </source>
</evidence>
<evidence type="ECO:0000256" key="6">
    <source>
        <dbReference type="ARBA" id="ARBA00022982"/>
    </source>
</evidence>
<keyword evidence="6" id="KW-0249">Electron transport</keyword>
<dbReference type="EMBL" id="HBIB01025331">
    <property type="protein sequence ID" value="CAE0254257.1"/>
    <property type="molecule type" value="Transcribed_RNA"/>
</dbReference>
<dbReference type="AlphaFoldDB" id="A0A7S3G7E3"/>
<keyword evidence="7" id="KW-0408">Iron</keyword>
<dbReference type="PANTHER" id="PTHR23426:SF72">
    <property type="entry name" value="2FE-2S FERREDOXIN-TYPE DOMAIN-CONTAINING PROTEIN"/>
    <property type="match status" value="1"/>
</dbReference>
<dbReference type="InterPro" id="IPR018298">
    <property type="entry name" value="Adrenodoxin_Fe-S_BS"/>
</dbReference>
<dbReference type="GO" id="GO:0046872">
    <property type="term" value="F:metal ion binding"/>
    <property type="evidence" value="ECO:0007669"/>
    <property type="project" value="UniProtKB-KW"/>
</dbReference>
<name>A0A7S3G7E3_9EUKA</name>
<keyword evidence="3" id="KW-0813">Transport</keyword>
<dbReference type="SUPFAM" id="SSF54292">
    <property type="entry name" value="2Fe-2S ferredoxin-like"/>
    <property type="match status" value="1"/>
</dbReference>
<dbReference type="PRINTS" id="PR00355">
    <property type="entry name" value="ADRENODOXIN"/>
</dbReference>
<evidence type="ECO:0000256" key="3">
    <source>
        <dbReference type="ARBA" id="ARBA00022448"/>
    </source>
</evidence>
<keyword evidence="8" id="KW-0411">Iron-sulfur</keyword>
<gene>
    <name evidence="11" type="ORF">PBIL07802_LOCUS16499</name>
</gene>
<dbReference type="GO" id="GO:0140647">
    <property type="term" value="P:P450-containing electron transport chain"/>
    <property type="evidence" value="ECO:0007669"/>
    <property type="project" value="InterPro"/>
</dbReference>
<dbReference type="PANTHER" id="PTHR23426">
    <property type="entry name" value="FERREDOXIN/ADRENODOXIN"/>
    <property type="match status" value="1"/>
</dbReference>
<evidence type="ECO:0000256" key="1">
    <source>
        <dbReference type="ARBA" id="ARBA00010914"/>
    </source>
</evidence>
<dbReference type="InterPro" id="IPR012675">
    <property type="entry name" value="Beta-grasp_dom_sf"/>
</dbReference>
<dbReference type="Gene3D" id="3.10.20.30">
    <property type="match status" value="1"/>
</dbReference>
<dbReference type="PROSITE" id="PS00814">
    <property type="entry name" value="ADX"/>
    <property type="match status" value="1"/>
</dbReference>
<feature type="domain" description="2Fe-2S ferredoxin-type" evidence="10">
    <location>
        <begin position="50"/>
        <end position="151"/>
    </location>
</feature>
<keyword evidence="4" id="KW-0001">2Fe-2S</keyword>
<dbReference type="GO" id="GO:0051537">
    <property type="term" value="F:2 iron, 2 sulfur cluster binding"/>
    <property type="evidence" value="ECO:0007669"/>
    <property type="project" value="UniProtKB-KW"/>
</dbReference>
<dbReference type="PROSITE" id="PS51085">
    <property type="entry name" value="2FE2S_FER_2"/>
    <property type="match status" value="1"/>
</dbReference>